<protein>
    <submittedName>
        <fullName evidence="10">Cell cycle checkpoint protein RAD17</fullName>
    </submittedName>
</protein>
<evidence type="ECO:0000256" key="6">
    <source>
        <dbReference type="ARBA" id="ARBA00023242"/>
    </source>
</evidence>
<reference evidence="10 11" key="1">
    <citation type="submission" date="2015-04" db="EMBL/GenBank/DDBJ databases">
        <authorList>
            <person name="Syromyatnikov M.Y."/>
            <person name="Popov V.N."/>
        </authorList>
    </citation>
    <scope>NUCLEOTIDE SEQUENCE [LARGE SCALE GENOMIC DNA]</scope>
    <source>
        <strain evidence="10">WF-38-12</strain>
    </source>
</reference>
<evidence type="ECO:0000256" key="2">
    <source>
        <dbReference type="ARBA" id="ARBA00006168"/>
    </source>
</evidence>
<evidence type="ECO:0000256" key="7">
    <source>
        <dbReference type="ARBA" id="ARBA00023306"/>
    </source>
</evidence>
<feature type="compositionally biased region" description="Basic and acidic residues" evidence="8">
    <location>
        <begin position="150"/>
        <end position="159"/>
    </location>
</feature>
<dbReference type="Gene3D" id="3.40.50.300">
    <property type="entry name" value="P-loop containing nucleotide triphosphate hydrolases"/>
    <property type="match status" value="1"/>
</dbReference>
<evidence type="ECO:0000256" key="1">
    <source>
        <dbReference type="ARBA" id="ARBA00004123"/>
    </source>
</evidence>
<dbReference type="GO" id="GO:0003682">
    <property type="term" value="F:chromatin binding"/>
    <property type="evidence" value="ECO:0007669"/>
    <property type="project" value="TreeGrafter"/>
</dbReference>
<dbReference type="GO" id="GO:0003689">
    <property type="term" value="F:DNA clamp loader activity"/>
    <property type="evidence" value="ECO:0007669"/>
    <property type="project" value="TreeGrafter"/>
</dbReference>
<dbReference type="OMA" id="YNKREDP"/>
<feature type="region of interest" description="Disordered" evidence="8">
    <location>
        <begin position="1"/>
        <end position="203"/>
    </location>
</feature>
<dbReference type="GO" id="GO:0006281">
    <property type="term" value="P:DNA repair"/>
    <property type="evidence" value="ECO:0007669"/>
    <property type="project" value="InterPro"/>
</dbReference>
<sequence length="861" mass="95760">MAAPPPKRQRKLVVLSSDNEDETLSLGDDNNIINKKNNNDKGPERKLAKSPTSSRRQEPPSKSPAKTRARPQKPASSNNKKRKETATNNSNHDYTTSPRSLHKFFQPATEEQRWAAHRPAAIPRREERPGEIEDDLIEDDEYGSFDDDIFEHLSSKDTVAKLPNRPRKQPQQQQQQQQRARASKPRPSKRFILDDNPAPIGAQTKPEVVDRRPWPERYAPANIEELAVHKKKVADVRSWLTAALSGRTRHKMLVLHGPAGSGKTTTISLLSHALGFSIVEWKGPVGTESADGKYTSLNAQFDEFLNRTDSFGSLDLSDSPRINSATNESQAPASQRIILIEEFPNSLSRGSSALSAFRTSLRRYLASDPPLSGGVRTTPPVVIVISETRLATSASISDNLTMHRLLGPEIYTNPGASTIEFNPIAPTFMRKALDLILKKEARDSMRQRIPGPGVLKKFSELGDIRSAISSLQFFCLRGDKDGDWGGRVAAKAKSAGRDDASLTIMEKDSLEMISQRESSLGLFHAVGKVVYNKREDMTPEQQRDRVMPPPHLQHLERPKASLVSIEDLINETGTDIQTFTAALHENYPPSCDGPSFTDSLTACIEHLSDSDLLGSESRSSLSSSRMGIGMARSQFQGYGISIDRLRQDEVSFHVAVRGLLFSLPCPVRRKLEGGSGKRSSDTYKMHFPTSQRLWKDMEEMDGLIGIWERRLLDPTTTMHHSTASRPEGVESWKLNQMNANANDRNFGPDIPPRSMMSREDVLLHQLPYLTKILGGNNGSSQTQGLDRITQFRGKVTAPADDDIPDDMLNDTEPSSVNEWSTDPVLPARRNGRPGFQASKEAHVNMQEAVENLLLSDDEIED</sequence>
<organism evidence="10 11">
    <name type="scientific">Talaromyces islandicus</name>
    <name type="common">Penicillium islandicum</name>
    <dbReference type="NCBI Taxonomy" id="28573"/>
    <lineage>
        <taxon>Eukaryota</taxon>
        <taxon>Fungi</taxon>
        <taxon>Dikarya</taxon>
        <taxon>Ascomycota</taxon>
        <taxon>Pezizomycotina</taxon>
        <taxon>Eurotiomycetes</taxon>
        <taxon>Eurotiomycetidae</taxon>
        <taxon>Eurotiales</taxon>
        <taxon>Trichocomaceae</taxon>
        <taxon>Talaromyces</taxon>
        <taxon>Talaromyces sect. Islandici</taxon>
    </lineage>
</organism>
<dbReference type="Pfam" id="PF03215">
    <property type="entry name" value="Rad17"/>
    <property type="match status" value="1"/>
</dbReference>
<keyword evidence="5" id="KW-0067">ATP-binding</keyword>
<feature type="compositionally biased region" description="Polar residues" evidence="8">
    <location>
        <begin position="86"/>
        <end position="99"/>
    </location>
</feature>
<feature type="compositionally biased region" description="Acidic residues" evidence="8">
    <location>
        <begin position="132"/>
        <end position="149"/>
    </location>
</feature>
<dbReference type="InterPro" id="IPR057927">
    <property type="entry name" value="RAD24-like_helical"/>
</dbReference>
<evidence type="ECO:0000256" key="5">
    <source>
        <dbReference type="ARBA" id="ARBA00022840"/>
    </source>
</evidence>
<accession>A0A0U1M306</accession>
<proteinExistence type="inferred from homology"/>
<keyword evidence="11" id="KW-1185">Reference proteome</keyword>
<dbReference type="Pfam" id="PF25812">
    <property type="entry name" value="RAD24_helical"/>
    <property type="match status" value="1"/>
</dbReference>
<dbReference type="EMBL" id="CVMT01000007">
    <property type="protein sequence ID" value="CRG89894.1"/>
    <property type="molecule type" value="Genomic_DNA"/>
</dbReference>
<dbReference type="AlphaFoldDB" id="A0A0U1M306"/>
<evidence type="ECO:0000256" key="3">
    <source>
        <dbReference type="ARBA" id="ARBA00022741"/>
    </source>
</evidence>
<evidence type="ECO:0000256" key="4">
    <source>
        <dbReference type="ARBA" id="ARBA00022763"/>
    </source>
</evidence>
<gene>
    <name evidence="10" type="ORF">PISL3812_06933</name>
</gene>
<evidence type="ECO:0000259" key="9">
    <source>
        <dbReference type="SMART" id="SM00382"/>
    </source>
</evidence>
<dbReference type="InterPro" id="IPR003593">
    <property type="entry name" value="AAA+_ATPase"/>
</dbReference>
<name>A0A0U1M306_TALIS</name>
<keyword evidence="3" id="KW-0547">Nucleotide-binding</keyword>
<dbReference type="InterPro" id="IPR004582">
    <property type="entry name" value="Checkpoint_prot_Rad17_Rad24"/>
</dbReference>
<evidence type="ECO:0000256" key="8">
    <source>
        <dbReference type="SAM" id="MobiDB-lite"/>
    </source>
</evidence>
<dbReference type="GO" id="GO:0005524">
    <property type="term" value="F:ATP binding"/>
    <property type="evidence" value="ECO:0007669"/>
    <property type="project" value="UniProtKB-KW"/>
</dbReference>
<dbReference type="GO" id="GO:0000077">
    <property type="term" value="P:DNA damage checkpoint signaling"/>
    <property type="evidence" value="ECO:0007669"/>
    <property type="project" value="TreeGrafter"/>
</dbReference>
<dbReference type="OrthoDB" id="10265971at2759"/>
<dbReference type="GO" id="GO:0033314">
    <property type="term" value="P:mitotic DNA replication checkpoint signaling"/>
    <property type="evidence" value="ECO:0007669"/>
    <property type="project" value="TreeGrafter"/>
</dbReference>
<feature type="compositionally biased region" description="Basic and acidic residues" evidence="8">
    <location>
        <begin position="37"/>
        <end position="47"/>
    </location>
</feature>
<keyword evidence="7" id="KW-0131">Cell cycle</keyword>
<feature type="compositionally biased region" description="Low complexity" evidence="8">
    <location>
        <begin position="169"/>
        <end position="180"/>
    </location>
</feature>
<feature type="region of interest" description="Disordered" evidence="8">
    <location>
        <begin position="811"/>
        <end position="834"/>
    </location>
</feature>
<evidence type="ECO:0000313" key="10">
    <source>
        <dbReference type="EMBL" id="CRG89894.1"/>
    </source>
</evidence>
<dbReference type="SUPFAM" id="SSF52540">
    <property type="entry name" value="P-loop containing nucleoside triphosphate hydrolases"/>
    <property type="match status" value="1"/>
</dbReference>
<dbReference type="PANTHER" id="PTHR12172">
    <property type="entry name" value="CELL CYCLE CHECKPOINT PROTEIN RAD17"/>
    <property type="match status" value="1"/>
</dbReference>
<comment type="similarity">
    <text evidence="2">Belongs to the rad17/RAD24 family.</text>
</comment>
<dbReference type="PANTHER" id="PTHR12172:SF0">
    <property type="entry name" value="CELL CYCLE CHECKPOINT PROTEIN RAD17"/>
    <property type="match status" value="1"/>
</dbReference>
<keyword evidence="4" id="KW-0227">DNA damage</keyword>
<evidence type="ECO:0000313" key="11">
    <source>
        <dbReference type="Proteomes" id="UP000054383"/>
    </source>
</evidence>
<dbReference type="GO" id="GO:0005634">
    <property type="term" value="C:nucleus"/>
    <property type="evidence" value="ECO:0007669"/>
    <property type="project" value="UniProtKB-SubCell"/>
</dbReference>
<dbReference type="STRING" id="28573.A0A0U1M306"/>
<feature type="compositionally biased region" description="Polar residues" evidence="8">
    <location>
        <begin position="811"/>
        <end position="820"/>
    </location>
</feature>
<keyword evidence="6" id="KW-0539">Nucleus</keyword>
<dbReference type="Proteomes" id="UP000054383">
    <property type="component" value="Unassembled WGS sequence"/>
</dbReference>
<feature type="domain" description="AAA+ ATPase" evidence="9">
    <location>
        <begin position="249"/>
        <end position="415"/>
    </location>
</feature>
<dbReference type="SMART" id="SM00382">
    <property type="entry name" value="AAA"/>
    <property type="match status" value="1"/>
</dbReference>
<comment type="subcellular location">
    <subcellularLocation>
        <location evidence="1">Nucleus</location>
    </subcellularLocation>
</comment>
<dbReference type="InterPro" id="IPR027417">
    <property type="entry name" value="P-loop_NTPase"/>
</dbReference>